<dbReference type="RefSeq" id="WP_232329056.1">
    <property type="nucleotide sequence ID" value="NZ_CP147403.1"/>
</dbReference>
<dbReference type="InterPro" id="IPR004107">
    <property type="entry name" value="Integrase_SAM-like_N"/>
</dbReference>
<sequence length="49" mass="5738">MLYCDSKNLSRKTLSSYEQTLKLFLIYLEKEIKITDINKVKSGQYSTVC</sequence>
<evidence type="ECO:0000313" key="4">
    <source>
        <dbReference type="EMBL" id="WXB91324.1"/>
    </source>
</evidence>
<organism evidence="4 5">
    <name type="scientific">Metabacillus rhizosphaerae</name>
    <dbReference type="NCBI Taxonomy" id="3117747"/>
    <lineage>
        <taxon>Bacteria</taxon>
        <taxon>Bacillati</taxon>
        <taxon>Bacillota</taxon>
        <taxon>Bacilli</taxon>
        <taxon>Bacillales</taxon>
        <taxon>Bacillaceae</taxon>
        <taxon>Metabacillus</taxon>
    </lineage>
</organism>
<dbReference type="Pfam" id="PF02899">
    <property type="entry name" value="Phage_int_SAM_1"/>
    <property type="match status" value="1"/>
</dbReference>
<proteinExistence type="predicted"/>
<evidence type="ECO:0000313" key="5">
    <source>
        <dbReference type="Proteomes" id="UP001368328"/>
    </source>
</evidence>
<dbReference type="Proteomes" id="UP001368328">
    <property type="component" value="Chromosome"/>
</dbReference>
<reference evidence="4 5" key="1">
    <citation type="submission" date="2024-02" db="EMBL/GenBank/DDBJ databases">
        <title>Seven novel Bacillus-like species.</title>
        <authorList>
            <person name="Liu G."/>
        </authorList>
    </citation>
    <scope>NUCLEOTIDE SEQUENCE [LARGE SCALE GENOMIC DNA]</scope>
    <source>
        <strain evidence="4 5">FJAT-53654</strain>
    </source>
</reference>
<feature type="domain" description="Core-binding (CB)" evidence="3">
    <location>
        <begin position="1"/>
        <end position="49"/>
    </location>
</feature>
<evidence type="ECO:0000256" key="1">
    <source>
        <dbReference type="ARBA" id="ARBA00023125"/>
    </source>
</evidence>
<keyword evidence="5" id="KW-1185">Reference proteome</keyword>
<keyword evidence="1 2" id="KW-0238">DNA-binding</keyword>
<dbReference type="EMBL" id="CP147403">
    <property type="protein sequence ID" value="WXB91324.1"/>
    <property type="molecule type" value="Genomic_DNA"/>
</dbReference>
<dbReference type="Gene3D" id="1.10.150.130">
    <property type="match status" value="1"/>
</dbReference>
<accession>A0ABZ2N156</accession>
<gene>
    <name evidence="4" type="ORF">WCV66_12580</name>
</gene>
<evidence type="ECO:0000259" key="3">
    <source>
        <dbReference type="PROSITE" id="PS51900"/>
    </source>
</evidence>
<dbReference type="InterPro" id="IPR010998">
    <property type="entry name" value="Integrase_recombinase_N"/>
</dbReference>
<protein>
    <submittedName>
        <fullName evidence="4">Site-specific integrase</fullName>
    </submittedName>
</protein>
<dbReference type="PROSITE" id="PS51900">
    <property type="entry name" value="CB"/>
    <property type="match status" value="1"/>
</dbReference>
<dbReference type="InterPro" id="IPR044068">
    <property type="entry name" value="CB"/>
</dbReference>
<evidence type="ECO:0000256" key="2">
    <source>
        <dbReference type="PROSITE-ProRule" id="PRU01248"/>
    </source>
</evidence>
<name>A0ABZ2N156_9BACI</name>